<dbReference type="Gene3D" id="3.20.20.80">
    <property type="entry name" value="Glycosidases"/>
    <property type="match status" value="1"/>
</dbReference>
<keyword evidence="1" id="KW-0732">Signal</keyword>
<dbReference type="Proteomes" id="UP001214250">
    <property type="component" value="Chromosome 2"/>
</dbReference>
<feature type="signal peptide" evidence="1">
    <location>
        <begin position="1"/>
        <end position="28"/>
    </location>
</feature>
<reference evidence="2 3" key="1">
    <citation type="submission" date="2023-02" db="EMBL/GenBank/DDBJ databases">
        <title>Genome sequence of Lentisphaera profundi SAORIC-696.</title>
        <authorList>
            <person name="Kim e."/>
            <person name="Cho J.-C."/>
            <person name="Choi A."/>
            <person name="Kang I."/>
        </authorList>
    </citation>
    <scope>NUCLEOTIDE SEQUENCE [LARGE SCALE GENOMIC DNA]</scope>
    <source>
        <strain evidence="2 3">SAORIC-696</strain>
    </source>
</reference>
<evidence type="ECO:0000313" key="2">
    <source>
        <dbReference type="EMBL" id="WDE99461.1"/>
    </source>
</evidence>
<dbReference type="RefSeq" id="WP_274154316.1">
    <property type="nucleotide sequence ID" value="NZ_CP117812.1"/>
</dbReference>
<sequence length="593" mass="66060">MNKPFKSLAYLGVLILLSAGCTSFQSTASNKATKTSQDTKAKKGYTWTTDHVHVGVRWQPFGGFPKYNAADAQRPVIAQNSSYAQFWINWHAAEPDEKNTDYKNNLSGYLQTIEQAVDACNAKGLKVEFVHWHTPAWASVNGEAGSQRSKPGLYKEFVTRLATHFKGRVHAYQLSHEANLEHMINEGDMDYLMNEIFIDGAKAIRSVYQAEPSEEVLISTSGCSPCEPCPPLNGLKGKGGAAVDDYYDQLIANEELMSLVDALNLNVTDHSDGYGKMDGKYLDSTWGNFDLVRHKLDAAGYKDKQVLSSESWVVWDDGDNAFDVNGDGLKNEVDAYEKTLTILGKCLERGLNTVNLPWSDNSSGWSMGLTKRRDFSGRVKLLNPGLVVPANDGGSDIITKKVILAGPEDKFKIIDAKNNIFTIDDYINPSDPNHLHYYIWKWYSQLSSGKDEVIRHAMAHEHQNHITLLGPAFTGNERYRISSYNRSKQSFSVLLYASGATGKLWNDLTIPATIQTGIHSNTGSSKMDFRGEGFKDGEKFIATITTKDISKKDGSDIDKRVIKTAVQEVKDGQLKIRIPVLNKFTHIEFNRSE</sequence>
<keyword evidence="3" id="KW-1185">Reference proteome</keyword>
<dbReference type="EMBL" id="CP117812">
    <property type="protein sequence ID" value="WDE99461.1"/>
    <property type="molecule type" value="Genomic_DNA"/>
</dbReference>
<gene>
    <name evidence="2" type="ORF">PQO03_16615</name>
</gene>
<dbReference type="PROSITE" id="PS51257">
    <property type="entry name" value="PROKAR_LIPOPROTEIN"/>
    <property type="match status" value="1"/>
</dbReference>
<evidence type="ECO:0000256" key="1">
    <source>
        <dbReference type="SAM" id="SignalP"/>
    </source>
</evidence>
<evidence type="ECO:0000313" key="3">
    <source>
        <dbReference type="Proteomes" id="UP001214250"/>
    </source>
</evidence>
<feature type="chain" id="PRO_5047509689" evidence="1">
    <location>
        <begin position="29"/>
        <end position="593"/>
    </location>
</feature>
<proteinExistence type="predicted"/>
<protein>
    <submittedName>
        <fullName evidence="2">Cellulase family glycosylhydrolase</fullName>
    </submittedName>
</protein>
<organism evidence="2 3">
    <name type="scientific">Lentisphaera profundi</name>
    <dbReference type="NCBI Taxonomy" id="1658616"/>
    <lineage>
        <taxon>Bacteria</taxon>
        <taxon>Pseudomonadati</taxon>
        <taxon>Lentisphaerota</taxon>
        <taxon>Lentisphaeria</taxon>
        <taxon>Lentisphaerales</taxon>
        <taxon>Lentisphaeraceae</taxon>
        <taxon>Lentisphaera</taxon>
    </lineage>
</organism>
<dbReference type="InterPro" id="IPR017853">
    <property type="entry name" value="GH"/>
</dbReference>
<name>A0ABY7W394_9BACT</name>
<dbReference type="SUPFAM" id="SSF51445">
    <property type="entry name" value="(Trans)glycosidases"/>
    <property type="match status" value="1"/>
</dbReference>
<accession>A0ABY7W394</accession>